<dbReference type="InterPro" id="IPR000683">
    <property type="entry name" value="Gfo/Idh/MocA-like_OxRdtase_N"/>
</dbReference>
<dbReference type="SUPFAM" id="SSF55347">
    <property type="entry name" value="Glyceraldehyde-3-phosphate dehydrogenase-like, C-terminal domain"/>
    <property type="match status" value="1"/>
</dbReference>
<dbReference type="SUPFAM" id="SSF51735">
    <property type="entry name" value="NAD(P)-binding Rossmann-fold domains"/>
    <property type="match status" value="1"/>
</dbReference>
<dbReference type="GO" id="GO:0000166">
    <property type="term" value="F:nucleotide binding"/>
    <property type="evidence" value="ECO:0007669"/>
    <property type="project" value="InterPro"/>
</dbReference>
<dbReference type="InterPro" id="IPR051317">
    <property type="entry name" value="Gfo/Idh/MocA_oxidoreduct"/>
</dbReference>
<dbReference type="PANTHER" id="PTHR43708">
    <property type="entry name" value="CONSERVED EXPRESSED OXIDOREDUCTASE (EUROFUNG)"/>
    <property type="match status" value="1"/>
</dbReference>
<dbReference type="AlphaFoldDB" id="A0A135L5Q7"/>
<keyword evidence="4" id="KW-1185">Reference proteome</keyword>
<dbReference type="Pfam" id="PF01408">
    <property type="entry name" value="GFO_IDH_MocA"/>
    <property type="match status" value="1"/>
</dbReference>
<dbReference type="Gene3D" id="3.40.50.720">
    <property type="entry name" value="NAD(P)-binding Rossmann-like Domain"/>
    <property type="match status" value="1"/>
</dbReference>
<dbReference type="OrthoDB" id="9815825at2"/>
<protein>
    <submittedName>
        <fullName evidence="3">Oxidoreductase</fullName>
    </submittedName>
</protein>
<dbReference type="Proteomes" id="UP000070352">
    <property type="component" value="Unassembled WGS sequence"/>
</dbReference>
<sequence>MKIGIIGLGKIAEKAYLPVITAMKGIELIFVTRNNDRLNFLADKYRVSHRLNHVDELIAQNVDAAFVHTATEAHVSIIEKLLKNKIHVYVDKPISYSIEETRKIIQLAKDQNVKLMVGFNRRYAPMYKDLPESKDSKIIIMQKNRMNKIKEVREVIYDDFIHIVDTLRYLSRGDIDHFDVDTVVQNGKLHQLVVKFKGKNFTSIGIMNRDHGINEEILEYIVPKKKWIVKNLVDTIQSENGEEKMIKSNDWDSTLYRRGFVGVIEDFIKIVSKDLSTINLMNDALETHEWCEKIIERII</sequence>
<reference evidence="3 4" key="1">
    <citation type="submission" date="2016-02" db="EMBL/GenBank/DDBJ databases">
        <title>Draft Genome for Tepidibacillus decaturensis nov. sp. Strain Z9, an Anaerobic, Moderately Thermophilic and Heterotrophic Bacterium from Deep Subsurface of the Illinois Basin, USA.</title>
        <authorList>
            <person name="Dong Y."/>
            <person name="Chang J.Y."/>
            <person name="Sanford R."/>
            <person name="Fouke B.W."/>
        </authorList>
    </citation>
    <scope>NUCLEOTIDE SEQUENCE [LARGE SCALE GENOMIC DNA]</scope>
    <source>
        <strain evidence="3 4">Z9</strain>
    </source>
</reference>
<evidence type="ECO:0000259" key="2">
    <source>
        <dbReference type="Pfam" id="PF21378"/>
    </source>
</evidence>
<accession>A0A135L5Q7</accession>
<feature type="domain" description="YceM-like C-terminal" evidence="2">
    <location>
        <begin position="125"/>
        <end position="235"/>
    </location>
</feature>
<organism evidence="3 4">
    <name type="scientific">Tepidibacillus decaturensis</name>
    <dbReference type="NCBI Taxonomy" id="1413211"/>
    <lineage>
        <taxon>Bacteria</taxon>
        <taxon>Bacillati</taxon>
        <taxon>Bacillota</taxon>
        <taxon>Bacilli</taxon>
        <taxon>Bacillales</taxon>
        <taxon>Bacillaceae</taxon>
        <taxon>Tepidibacillus</taxon>
    </lineage>
</organism>
<feature type="domain" description="Gfo/Idh/MocA-like oxidoreductase N-terminal" evidence="1">
    <location>
        <begin position="1"/>
        <end position="119"/>
    </location>
</feature>
<dbReference type="InterPro" id="IPR036291">
    <property type="entry name" value="NAD(P)-bd_dom_sf"/>
</dbReference>
<gene>
    <name evidence="3" type="ORF">U473_09835</name>
</gene>
<dbReference type="Gene3D" id="3.30.360.10">
    <property type="entry name" value="Dihydrodipicolinate Reductase, domain 2"/>
    <property type="match status" value="1"/>
</dbReference>
<dbReference type="EMBL" id="LSKU01000001">
    <property type="protein sequence ID" value="KXG44270.1"/>
    <property type="molecule type" value="Genomic_DNA"/>
</dbReference>
<evidence type="ECO:0000313" key="3">
    <source>
        <dbReference type="EMBL" id="KXG44270.1"/>
    </source>
</evidence>
<name>A0A135L5Q7_9BACI</name>
<dbReference type="InterPro" id="IPR048477">
    <property type="entry name" value="YceM-like_C"/>
</dbReference>
<evidence type="ECO:0000259" key="1">
    <source>
        <dbReference type="Pfam" id="PF01408"/>
    </source>
</evidence>
<comment type="caution">
    <text evidence="3">The sequence shown here is derived from an EMBL/GenBank/DDBJ whole genome shotgun (WGS) entry which is preliminary data.</text>
</comment>
<dbReference type="STRING" id="1413211.U473_09835"/>
<dbReference type="PANTHER" id="PTHR43708:SF4">
    <property type="entry name" value="OXIDOREDUCTASE YCEM-RELATED"/>
    <property type="match status" value="1"/>
</dbReference>
<proteinExistence type="predicted"/>
<dbReference type="Pfam" id="PF21378">
    <property type="entry name" value="YceM-like_C"/>
    <property type="match status" value="1"/>
</dbReference>
<evidence type="ECO:0000313" key="4">
    <source>
        <dbReference type="Proteomes" id="UP000070352"/>
    </source>
</evidence>
<dbReference type="RefSeq" id="WP_068725791.1">
    <property type="nucleotide sequence ID" value="NZ_LSKU01000001.1"/>
</dbReference>